<name>A0AAV4TAT9_CAEEX</name>
<dbReference type="AlphaFoldDB" id="A0AAV4TAT9"/>
<keyword evidence="2" id="KW-1185">Reference proteome</keyword>
<organism evidence="1 2">
    <name type="scientific">Caerostris extrusa</name>
    <name type="common">Bark spider</name>
    <name type="synonym">Caerostris bankana</name>
    <dbReference type="NCBI Taxonomy" id="172846"/>
    <lineage>
        <taxon>Eukaryota</taxon>
        <taxon>Metazoa</taxon>
        <taxon>Ecdysozoa</taxon>
        <taxon>Arthropoda</taxon>
        <taxon>Chelicerata</taxon>
        <taxon>Arachnida</taxon>
        <taxon>Araneae</taxon>
        <taxon>Araneomorphae</taxon>
        <taxon>Entelegynae</taxon>
        <taxon>Araneoidea</taxon>
        <taxon>Araneidae</taxon>
        <taxon>Caerostris</taxon>
    </lineage>
</organism>
<sequence length="84" mass="9725">MQSPLTKIGVSNITELGKIGLHNGCQVEGNKSLVYGILGEGENWMVKHSLLRWKRIRRNGLRTDIQDRMAVMSRQEPKKWEEYD</sequence>
<comment type="caution">
    <text evidence="1">The sequence shown here is derived from an EMBL/GenBank/DDBJ whole genome shotgun (WGS) entry which is preliminary data.</text>
</comment>
<protein>
    <submittedName>
        <fullName evidence="1">Uncharacterized protein</fullName>
    </submittedName>
</protein>
<reference evidence="1 2" key="1">
    <citation type="submission" date="2021-06" db="EMBL/GenBank/DDBJ databases">
        <title>Caerostris extrusa draft genome.</title>
        <authorList>
            <person name="Kono N."/>
            <person name="Arakawa K."/>
        </authorList>
    </citation>
    <scope>NUCLEOTIDE SEQUENCE [LARGE SCALE GENOMIC DNA]</scope>
</reference>
<dbReference type="EMBL" id="BPLR01010771">
    <property type="protein sequence ID" value="GIY41885.1"/>
    <property type="molecule type" value="Genomic_DNA"/>
</dbReference>
<evidence type="ECO:0000313" key="1">
    <source>
        <dbReference type="EMBL" id="GIY41885.1"/>
    </source>
</evidence>
<dbReference type="Proteomes" id="UP001054945">
    <property type="component" value="Unassembled WGS sequence"/>
</dbReference>
<gene>
    <name evidence="1" type="ORF">CEXT_720011</name>
</gene>
<accession>A0AAV4TAT9</accession>
<evidence type="ECO:0000313" key="2">
    <source>
        <dbReference type="Proteomes" id="UP001054945"/>
    </source>
</evidence>
<proteinExistence type="predicted"/>